<dbReference type="SUPFAM" id="SSF56281">
    <property type="entry name" value="Metallo-hydrolase/oxidoreductase"/>
    <property type="match status" value="1"/>
</dbReference>
<reference evidence="1" key="1">
    <citation type="submission" date="2016-11" db="EMBL/GenBank/DDBJ databases">
        <authorList>
            <person name="Varghese N."/>
            <person name="Submissions S."/>
        </authorList>
    </citation>
    <scope>NUCLEOTIDE SEQUENCE [LARGE SCALE GENOMIC DNA]</scope>
    <source>
        <strain evidence="1">DSM 16785</strain>
    </source>
</reference>
<keyword evidence="2" id="KW-1185">Reference proteome</keyword>
<evidence type="ECO:0000313" key="1">
    <source>
        <dbReference type="EMBL" id="SHE94498.1"/>
    </source>
</evidence>
<dbReference type="Pfam" id="PF23023">
    <property type="entry name" value="Anti-Pycsar_Apyc1"/>
    <property type="match status" value="1"/>
</dbReference>
<protein>
    <submittedName>
        <fullName evidence="1">RNAse Z</fullName>
    </submittedName>
</protein>
<sequence length="280" mass="32979">MVNILEFIIRSKALYTTWIYYKPNRLLFDVGEGISAALGNKIYSIEKLFITHSHVDHIAGLWGFINTRNNAMGSREKDLEIYYPKGSKNIEDYLNFIKKMNKYLRFKLYIKEVEHGDIIPLKNNRCLKIFKTRHTPGEKSIGFQIIEKRKRLKPEYRNFSGKEIKEIILENGKDEVLEEYEKKIITISGDSLPISPDIIEDSDTLVHECTFIKESDRKLRNHTSLDEIKKLLTYISPKRVILYHISSRYNRLINKAEKELTESFKNIEFHIVHPEEISII</sequence>
<organism evidence="1 2">
    <name type="scientific">Marinitoga hydrogenitolerans (strain DSM 16785 / JCM 12826 / AT1271)</name>
    <dbReference type="NCBI Taxonomy" id="1122195"/>
    <lineage>
        <taxon>Bacteria</taxon>
        <taxon>Thermotogati</taxon>
        <taxon>Thermotogota</taxon>
        <taxon>Thermotogae</taxon>
        <taxon>Petrotogales</taxon>
        <taxon>Petrotogaceae</taxon>
        <taxon>Marinitoga</taxon>
    </lineage>
</organism>
<dbReference type="PANTHER" id="PTHR46504">
    <property type="entry name" value="TRNASE Z TRZ1"/>
    <property type="match status" value="1"/>
</dbReference>
<dbReference type="OrthoDB" id="9800940at2"/>
<dbReference type="AlphaFoldDB" id="A0A1M4XM49"/>
<comment type="caution">
    <text evidence="1">The sequence shown here is derived from an EMBL/GenBank/DDBJ whole genome shotgun (WGS) entry which is preliminary data.</text>
</comment>
<proteinExistence type="predicted"/>
<evidence type="ECO:0000313" key="2">
    <source>
        <dbReference type="Proteomes" id="UP000184334"/>
    </source>
</evidence>
<name>A0A1M4XM49_MARH1</name>
<dbReference type="STRING" id="1122195.SAMN02745164_01467"/>
<dbReference type="Gene3D" id="3.60.15.10">
    <property type="entry name" value="Ribonuclease Z/Hydroxyacylglutathione hydrolase-like"/>
    <property type="match status" value="1"/>
</dbReference>
<dbReference type="EMBL" id="FQUI01000023">
    <property type="protein sequence ID" value="SHE94498.1"/>
    <property type="molecule type" value="Genomic_DNA"/>
</dbReference>
<accession>A0A1M4XM49</accession>
<dbReference type="Proteomes" id="UP000184334">
    <property type="component" value="Unassembled WGS sequence"/>
</dbReference>
<dbReference type="PANTHER" id="PTHR46504:SF2">
    <property type="entry name" value="TRNASE Z TRZ1"/>
    <property type="match status" value="1"/>
</dbReference>
<gene>
    <name evidence="1" type="ORF">SAMN02745164_01467</name>
</gene>
<dbReference type="InterPro" id="IPR036866">
    <property type="entry name" value="RibonucZ/Hydroxyglut_hydro"/>
</dbReference>